<feature type="compositionally biased region" description="Low complexity" evidence="1">
    <location>
        <begin position="393"/>
        <end position="404"/>
    </location>
</feature>
<evidence type="ECO:0000313" key="3">
    <source>
        <dbReference type="Proteomes" id="UP000649753"/>
    </source>
</evidence>
<organism evidence="2 3">
    <name type="scientific">Plantactinospora soyae</name>
    <dbReference type="NCBI Taxonomy" id="1544732"/>
    <lineage>
        <taxon>Bacteria</taxon>
        <taxon>Bacillati</taxon>
        <taxon>Actinomycetota</taxon>
        <taxon>Actinomycetes</taxon>
        <taxon>Micromonosporales</taxon>
        <taxon>Micromonosporaceae</taxon>
        <taxon>Plantactinospora</taxon>
    </lineage>
</organism>
<dbReference type="EMBL" id="JADBEB010000001">
    <property type="protein sequence ID" value="MBE1487394.1"/>
    <property type="molecule type" value="Genomic_DNA"/>
</dbReference>
<comment type="caution">
    <text evidence="2">The sequence shown here is derived from an EMBL/GenBank/DDBJ whole genome shotgun (WGS) entry which is preliminary data.</text>
</comment>
<reference evidence="2" key="1">
    <citation type="submission" date="2020-10" db="EMBL/GenBank/DDBJ databases">
        <title>Sequencing the genomes of 1000 actinobacteria strains.</title>
        <authorList>
            <person name="Klenk H.-P."/>
        </authorList>
    </citation>
    <scope>NUCLEOTIDE SEQUENCE</scope>
    <source>
        <strain evidence="2">DSM 46832</strain>
    </source>
</reference>
<evidence type="ECO:0000313" key="2">
    <source>
        <dbReference type="EMBL" id="MBE1487394.1"/>
    </source>
</evidence>
<feature type="region of interest" description="Disordered" evidence="1">
    <location>
        <begin position="369"/>
        <end position="404"/>
    </location>
</feature>
<gene>
    <name evidence="2" type="ORF">H4W31_003032</name>
</gene>
<dbReference type="AlphaFoldDB" id="A0A927R5D7"/>
<name>A0A927R5D7_9ACTN</name>
<protein>
    <submittedName>
        <fullName evidence="2">Uncharacterized protein</fullName>
    </submittedName>
</protein>
<proteinExistence type="predicted"/>
<dbReference type="Proteomes" id="UP000649753">
    <property type="component" value="Unassembled WGS sequence"/>
</dbReference>
<keyword evidence="3" id="KW-1185">Reference proteome</keyword>
<accession>A0A927R5D7</accession>
<dbReference type="RefSeq" id="WP_192767243.1">
    <property type="nucleotide sequence ID" value="NZ_JADBEB010000001.1"/>
</dbReference>
<evidence type="ECO:0000256" key="1">
    <source>
        <dbReference type="SAM" id="MobiDB-lite"/>
    </source>
</evidence>
<sequence length="404" mass="43589">MVINVSTVVSGVGLVGREQNGQSTSVGRRIGDLDRSLLLQCRTSQVTQLAEAAGRTGGGLVITAERGNLRGCLDRARHLLEVDHHRAPLLLDAARYAGNGRLAAAAPFDQRWIQYQRELGLPVLTDSGYLAPDDMAGLVGILERAARLGDAIALLPMHPAWLADRYARQTLLRYVTALGVPVAIVLEEPVGPFEPVAAVRGLLELLGCGVPVLVLRSDLPGLGALCSGATAVAIGTEPGLRRLDPRRPAGYLPPSRVARPSALIRQCLSYQPLAVIEATMRRHPDNGMWHCDCPTCAGRDLNWLVGRPEAERDGVVLRHCVDVLLDLRTELTGPSVQLNQWSWRARCAAAASRRREVGWDRLPALDHWQEATIPPTSPRTAVPTSRRSGGGTRFSRAAPPRSAA</sequence>